<evidence type="ECO:0000313" key="3">
    <source>
        <dbReference type="Proteomes" id="UP001424741"/>
    </source>
</evidence>
<dbReference type="EMBL" id="BAABRL010000015">
    <property type="protein sequence ID" value="GAA5497419.1"/>
    <property type="molecule type" value="Genomic_DNA"/>
</dbReference>
<keyword evidence="3" id="KW-1185">Reference proteome</keyword>
<accession>A0ABP9V796</accession>
<comment type="caution">
    <text evidence="2">The sequence shown here is derived from an EMBL/GenBank/DDBJ whole genome shotgun (WGS) entry which is preliminary data.</text>
</comment>
<gene>
    <name evidence="2" type="ORF">Rhal01_03615</name>
</gene>
<dbReference type="RefSeq" id="WP_346189933.1">
    <property type="nucleotide sequence ID" value="NZ_BAABRL010000015.1"/>
</dbReference>
<feature type="chain" id="PRO_5045746509" evidence="1">
    <location>
        <begin position="23"/>
        <end position="71"/>
    </location>
</feature>
<organism evidence="2 3">
    <name type="scientific">Rubritalea halochordaticola</name>
    <dbReference type="NCBI Taxonomy" id="714537"/>
    <lineage>
        <taxon>Bacteria</taxon>
        <taxon>Pseudomonadati</taxon>
        <taxon>Verrucomicrobiota</taxon>
        <taxon>Verrucomicrobiia</taxon>
        <taxon>Verrucomicrobiales</taxon>
        <taxon>Rubritaleaceae</taxon>
        <taxon>Rubritalea</taxon>
    </lineage>
</organism>
<sequence>MTHKLLLLSVALGGLGLSLAQADEVPATKPAAAKKAEKEVKRKKVDVPEGYALAFATIGDVVEVSKGTYGN</sequence>
<dbReference type="Proteomes" id="UP001424741">
    <property type="component" value="Unassembled WGS sequence"/>
</dbReference>
<name>A0ABP9V796_9BACT</name>
<proteinExistence type="predicted"/>
<evidence type="ECO:0000256" key="1">
    <source>
        <dbReference type="SAM" id="SignalP"/>
    </source>
</evidence>
<keyword evidence="1" id="KW-0732">Signal</keyword>
<reference evidence="2 3" key="1">
    <citation type="submission" date="2024-02" db="EMBL/GenBank/DDBJ databases">
        <title>Rubritalea halochordaticola NBRC 107102.</title>
        <authorList>
            <person name="Ichikawa N."/>
            <person name="Katano-Makiyama Y."/>
            <person name="Hidaka K."/>
        </authorList>
    </citation>
    <scope>NUCLEOTIDE SEQUENCE [LARGE SCALE GENOMIC DNA]</scope>
    <source>
        <strain evidence="2 3">NBRC 107102</strain>
    </source>
</reference>
<evidence type="ECO:0000313" key="2">
    <source>
        <dbReference type="EMBL" id="GAA5497419.1"/>
    </source>
</evidence>
<protein>
    <submittedName>
        <fullName evidence="2">Uncharacterized protein</fullName>
    </submittedName>
</protein>
<feature type="signal peptide" evidence="1">
    <location>
        <begin position="1"/>
        <end position="22"/>
    </location>
</feature>